<reference evidence="4 5" key="2">
    <citation type="submission" date="2019-02" db="EMBL/GenBank/DDBJ databases">
        <title>Draft Genome Sequences of Six Type Strains of the Genus Massilia.</title>
        <authorList>
            <person name="Miess H."/>
            <person name="Frediansyhah A."/>
            <person name="Gross H."/>
        </authorList>
    </citation>
    <scope>NUCLEOTIDE SEQUENCE [LARGE SCALE GENOMIC DNA]</scope>
    <source>
        <strain evidence="4 5">DSM 17472</strain>
    </source>
</reference>
<dbReference type="AlphaFoldDB" id="A0A411WSF1"/>
<gene>
    <name evidence="4" type="ORF">EYF70_01725</name>
    <name evidence="3" type="ORF">GCM10007387_31480</name>
</gene>
<dbReference type="Proteomes" id="UP000292307">
    <property type="component" value="Chromosome"/>
</dbReference>
<reference evidence="3" key="3">
    <citation type="submission" date="2022-12" db="EMBL/GenBank/DDBJ databases">
        <authorList>
            <person name="Sun Q."/>
            <person name="Kim S."/>
        </authorList>
    </citation>
    <scope>NUCLEOTIDE SEQUENCE</scope>
    <source>
        <strain evidence="3">KCTC 12343</strain>
    </source>
</reference>
<dbReference type="OrthoDB" id="5298444at2"/>
<dbReference type="PROSITE" id="PS50943">
    <property type="entry name" value="HTH_CROC1"/>
    <property type="match status" value="1"/>
</dbReference>
<feature type="region of interest" description="Disordered" evidence="1">
    <location>
        <begin position="251"/>
        <end position="280"/>
    </location>
</feature>
<feature type="domain" description="HTH cro/C1-type" evidence="2">
    <location>
        <begin position="11"/>
        <end position="64"/>
    </location>
</feature>
<dbReference type="EMBL" id="BMWV01000006">
    <property type="protein sequence ID" value="GGY46953.1"/>
    <property type="molecule type" value="Genomic_DNA"/>
</dbReference>
<dbReference type="Proteomes" id="UP000628442">
    <property type="component" value="Unassembled WGS sequence"/>
</dbReference>
<dbReference type="Pfam" id="PF13443">
    <property type="entry name" value="HTH_26"/>
    <property type="match status" value="1"/>
</dbReference>
<dbReference type="SUPFAM" id="SSF47413">
    <property type="entry name" value="lambda repressor-like DNA-binding domains"/>
    <property type="match status" value="1"/>
</dbReference>
<dbReference type="GO" id="GO:0003677">
    <property type="term" value="F:DNA binding"/>
    <property type="evidence" value="ECO:0007669"/>
    <property type="project" value="InterPro"/>
</dbReference>
<dbReference type="Gene3D" id="1.10.260.40">
    <property type="entry name" value="lambda repressor-like DNA-binding domains"/>
    <property type="match status" value="1"/>
</dbReference>
<keyword evidence="5" id="KW-1185">Reference proteome</keyword>
<evidence type="ECO:0000256" key="1">
    <source>
        <dbReference type="SAM" id="MobiDB-lite"/>
    </source>
</evidence>
<dbReference type="SMART" id="SM00530">
    <property type="entry name" value="HTH_XRE"/>
    <property type="match status" value="1"/>
</dbReference>
<reference evidence="3" key="1">
    <citation type="journal article" date="2014" name="Int. J. Syst. Evol. Microbiol.">
        <title>Complete genome sequence of Corynebacterium casei LMG S-19264T (=DSM 44701T), isolated from a smear-ripened cheese.</title>
        <authorList>
            <consortium name="US DOE Joint Genome Institute (JGI-PGF)"/>
            <person name="Walter F."/>
            <person name="Albersmeier A."/>
            <person name="Kalinowski J."/>
            <person name="Ruckert C."/>
        </authorList>
    </citation>
    <scope>NUCLEOTIDE SEQUENCE</scope>
    <source>
        <strain evidence="3">KCTC 12343</strain>
    </source>
</reference>
<accession>A0A411WSF1</accession>
<feature type="compositionally biased region" description="Low complexity" evidence="1">
    <location>
        <begin position="260"/>
        <end position="280"/>
    </location>
</feature>
<dbReference type="InterPro" id="IPR001387">
    <property type="entry name" value="Cro/C1-type_HTH"/>
</dbReference>
<evidence type="ECO:0000313" key="5">
    <source>
        <dbReference type="Proteomes" id="UP000292307"/>
    </source>
</evidence>
<name>A0A411WSF1_9BURK</name>
<dbReference type="RefSeq" id="WP_131143851.1">
    <property type="nucleotide sequence ID" value="NZ_BMWV01000006.1"/>
</dbReference>
<sequence length="280" mass="30968">MSSSMMLVDGLKRELKARGITYAELARRIGMSEASVKRMFAQRSFTLQRLDEVLAAAGLELLDLTRSALEAPRLIAQLSYAQEEELIGDPKLLLVAVAALNGVPVDELVAMFALTEAETVKYLLRLDKIGFLVLKPNNRVKLLVARTFDWIPDGPIQTWFRREAAADYLDAHFDGEGEMLRLVSVMLSPASTAALLERLRQVADDFSQQHQADARLPYEARQSMTFLLAARPWMPEAFAALRRELNAPGQAARDLTGAVRPAPAAAPRHPASSSARRSSR</sequence>
<dbReference type="InterPro" id="IPR010982">
    <property type="entry name" value="Lambda_DNA-bd_dom_sf"/>
</dbReference>
<dbReference type="CDD" id="cd00093">
    <property type="entry name" value="HTH_XRE"/>
    <property type="match status" value="1"/>
</dbReference>
<evidence type="ECO:0000259" key="2">
    <source>
        <dbReference type="PROSITE" id="PS50943"/>
    </source>
</evidence>
<evidence type="ECO:0000313" key="6">
    <source>
        <dbReference type="Proteomes" id="UP000628442"/>
    </source>
</evidence>
<evidence type="ECO:0000313" key="3">
    <source>
        <dbReference type="EMBL" id="GGY46953.1"/>
    </source>
</evidence>
<protein>
    <submittedName>
        <fullName evidence="4">XRE family transcriptional regulator</fullName>
    </submittedName>
</protein>
<evidence type="ECO:0000313" key="4">
    <source>
        <dbReference type="EMBL" id="QBH99699.1"/>
    </source>
</evidence>
<dbReference type="EMBL" id="CP036401">
    <property type="protein sequence ID" value="QBH99699.1"/>
    <property type="molecule type" value="Genomic_DNA"/>
</dbReference>
<organism evidence="3 6">
    <name type="scientific">Pseudoduganella albidiflava</name>
    <dbReference type="NCBI Taxonomy" id="321983"/>
    <lineage>
        <taxon>Bacteria</taxon>
        <taxon>Pseudomonadati</taxon>
        <taxon>Pseudomonadota</taxon>
        <taxon>Betaproteobacteria</taxon>
        <taxon>Burkholderiales</taxon>
        <taxon>Oxalobacteraceae</taxon>
        <taxon>Telluria group</taxon>
        <taxon>Pseudoduganella</taxon>
    </lineage>
</organism>
<proteinExistence type="predicted"/>